<proteinExistence type="predicted"/>
<gene>
    <name evidence="2" type="ORF">JYU34_010649</name>
</gene>
<sequence>MRKSMIDRSTEEYTNGKSDTSVEEEVSSDSGYRPKTPGTAERRKLFENTTTTVTE</sequence>
<comment type="caution">
    <text evidence="2">The sequence shown here is derived from an EMBL/GenBank/DDBJ whole genome shotgun (WGS) entry which is preliminary data.</text>
</comment>
<evidence type="ECO:0000313" key="3">
    <source>
        <dbReference type="Proteomes" id="UP000823941"/>
    </source>
</evidence>
<protein>
    <submittedName>
        <fullName evidence="2">Uncharacterized protein</fullName>
    </submittedName>
</protein>
<keyword evidence="3" id="KW-1185">Reference proteome</keyword>
<accession>A0ABQ7QK10</accession>
<name>A0ABQ7QK10_PLUXY</name>
<reference evidence="2 3" key="1">
    <citation type="submission" date="2021-06" db="EMBL/GenBank/DDBJ databases">
        <title>A haploid diamondback moth (Plutella xylostella L.) genome assembly resolves 31 chromosomes and identifies a diamide resistance mutation.</title>
        <authorList>
            <person name="Ward C.M."/>
            <person name="Perry K.D."/>
            <person name="Baker G."/>
            <person name="Powis K."/>
            <person name="Heckel D.G."/>
            <person name="Baxter S.W."/>
        </authorList>
    </citation>
    <scope>NUCLEOTIDE SEQUENCE [LARGE SCALE GENOMIC DNA]</scope>
    <source>
        <strain evidence="2 3">LV</strain>
        <tissue evidence="2">Single pupa</tissue>
    </source>
</reference>
<dbReference type="EMBL" id="JAHIBW010000014">
    <property type="protein sequence ID" value="KAG7305149.1"/>
    <property type="molecule type" value="Genomic_DNA"/>
</dbReference>
<feature type="region of interest" description="Disordered" evidence="1">
    <location>
        <begin position="1"/>
        <end position="55"/>
    </location>
</feature>
<dbReference type="Proteomes" id="UP000823941">
    <property type="component" value="Chromosome 14"/>
</dbReference>
<evidence type="ECO:0000313" key="2">
    <source>
        <dbReference type="EMBL" id="KAG7305149.1"/>
    </source>
</evidence>
<organism evidence="2 3">
    <name type="scientific">Plutella xylostella</name>
    <name type="common">Diamondback moth</name>
    <name type="synonym">Plutella maculipennis</name>
    <dbReference type="NCBI Taxonomy" id="51655"/>
    <lineage>
        <taxon>Eukaryota</taxon>
        <taxon>Metazoa</taxon>
        <taxon>Ecdysozoa</taxon>
        <taxon>Arthropoda</taxon>
        <taxon>Hexapoda</taxon>
        <taxon>Insecta</taxon>
        <taxon>Pterygota</taxon>
        <taxon>Neoptera</taxon>
        <taxon>Endopterygota</taxon>
        <taxon>Lepidoptera</taxon>
        <taxon>Glossata</taxon>
        <taxon>Ditrysia</taxon>
        <taxon>Yponomeutoidea</taxon>
        <taxon>Plutellidae</taxon>
        <taxon>Plutella</taxon>
    </lineage>
</organism>
<feature type="compositionally biased region" description="Basic and acidic residues" evidence="1">
    <location>
        <begin position="1"/>
        <end position="11"/>
    </location>
</feature>
<evidence type="ECO:0000256" key="1">
    <source>
        <dbReference type="SAM" id="MobiDB-lite"/>
    </source>
</evidence>